<keyword evidence="3" id="KW-1185">Reference proteome</keyword>
<dbReference type="OrthoDB" id="5291879at2"/>
<dbReference type="EMBL" id="BHYL01000206">
    <property type="protein sequence ID" value="GCD20898.1"/>
    <property type="molecule type" value="Genomic_DNA"/>
</dbReference>
<dbReference type="InterPro" id="IPR016477">
    <property type="entry name" value="Fructo-/Ketosamine-3-kinase"/>
</dbReference>
<dbReference type="PANTHER" id="PTHR12149:SF8">
    <property type="entry name" value="PROTEIN-RIBULOSAMINE 3-KINASE"/>
    <property type="match status" value="1"/>
</dbReference>
<dbReference type="Proteomes" id="UP000288246">
    <property type="component" value="Unassembled WGS sequence"/>
</dbReference>
<dbReference type="RefSeq" id="WP_124343408.1">
    <property type="nucleotide sequence ID" value="NZ_BHYL01000206.1"/>
</dbReference>
<dbReference type="AlphaFoldDB" id="A0A401V1U8"/>
<gene>
    <name evidence="2" type="ORF">CTKZ_24600</name>
</gene>
<sequence length="342" mass="37338">MSGTDLIAQRLAAAGVDDVTDVAPLDGGLIAVAGLAQRRSGTPVFAKTLEAGADGMFHAEAEGLHVLRERGGVRTPDVLHVGTDLLVLEALVPRVDTPDLWEALAHAVAHLHSSTTGTRFGWHRDNYLGRMRQDNTWDDDGFEFFARRRLLRWLPEPRVQAALDEQDRRALEHLCDRLTELLPPAPPCLTHGDLWSSNVIATPDGAPALIDPAVSMTWAEVDVAMLWSEPRPPESDRFFDVYAEVVGLDAGWKDRMPLLFLRQELALVAMFDHDWGAAERVRALLVPYRRRLPSRVAPPAEPATPPAPADAPAPPADGLPVAGVASDALDARPRRHALTDTP</sequence>
<dbReference type="PANTHER" id="PTHR12149">
    <property type="entry name" value="FRUCTOSAMINE 3 KINASE-RELATED PROTEIN"/>
    <property type="match status" value="1"/>
</dbReference>
<dbReference type="Pfam" id="PF03881">
    <property type="entry name" value="Fructosamin_kin"/>
    <property type="match status" value="1"/>
</dbReference>
<evidence type="ECO:0008006" key="4">
    <source>
        <dbReference type="Google" id="ProtNLM"/>
    </source>
</evidence>
<dbReference type="InterPro" id="IPR011009">
    <property type="entry name" value="Kinase-like_dom_sf"/>
</dbReference>
<evidence type="ECO:0000313" key="2">
    <source>
        <dbReference type="EMBL" id="GCD20898.1"/>
    </source>
</evidence>
<organism evidence="2 3">
    <name type="scientific">Cellulomonas algicola</name>
    <dbReference type="NCBI Taxonomy" id="2071633"/>
    <lineage>
        <taxon>Bacteria</taxon>
        <taxon>Bacillati</taxon>
        <taxon>Actinomycetota</taxon>
        <taxon>Actinomycetes</taxon>
        <taxon>Micrococcales</taxon>
        <taxon>Cellulomonadaceae</taxon>
        <taxon>Cellulomonas</taxon>
    </lineage>
</organism>
<dbReference type="Gene3D" id="3.30.200.20">
    <property type="entry name" value="Phosphorylase Kinase, domain 1"/>
    <property type="match status" value="1"/>
</dbReference>
<comment type="caution">
    <text evidence="2">The sequence shown here is derived from an EMBL/GenBank/DDBJ whole genome shotgun (WGS) entry which is preliminary data.</text>
</comment>
<dbReference type="SUPFAM" id="SSF56112">
    <property type="entry name" value="Protein kinase-like (PK-like)"/>
    <property type="match status" value="1"/>
</dbReference>
<proteinExistence type="predicted"/>
<dbReference type="Gene3D" id="3.90.1200.10">
    <property type="match status" value="1"/>
</dbReference>
<name>A0A401V1U8_9CELL</name>
<feature type="region of interest" description="Disordered" evidence="1">
    <location>
        <begin position="296"/>
        <end position="342"/>
    </location>
</feature>
<reference evidence="2 3" key="1">
    <citation type="submission" date="2018-11" db="EMBL/GenBank/DDBJ databases">
        <title>Draft genome sequence of Cellulomonas takizawaensis strain TKZ-21.</title>
        <authorList>
            <person name="Yamamura H."/>
            <person name="Hayashi T."/>
            <person name="Hamada M."/>
            <person name="Serisawa Y."/>
            <person name="Matsuyama K."/>
            <person name="Nakagawa Y."/>
            <person name="Otoguro M."/>
            <person name="Yanagida F."/>
            <person name="Hayakawa M."/>
        </authorList>
    </citation>
    <scope>NUCLEOTIDE SEQUENCE [LARGE SCALE GENOMIC DNA]</scope>
    <source>
        <strain evidence="2 3">TKZ-21</strain>
    </source>
</reference>
<feature type="compositionally biased region" description="Pro residues" evidence="1">
    <location>
        <begin position="299"/>
        <end position="317"/>
    </location>
</feature>
<evidence type="ECO:0000256" key="1">
    <source>
        <dbReference type="SAM" id="MobiDB-lite"/>
    </source>
</evidence>
<protein>
    <recommendedName>
        <fullName evidence="4">Aminoglycoside phosphotransferase</fullName>
    </recommendedName>
</protein>
<evidence type="ECO:0000313" key="3">
    <source>
        <dbReference type="Proteomes" id="UP000288246"/>
    </source>
</evidence>
<accession>A0A401V1U8</accession>